<dbReference type="Proteomes" id="UP001362999">
    <property type="component" value="Unassembled WGS sequence"/>
</dbReference>
<evidence type="ECO:0000256" key="1">
    <source>
        <dbReference type="SAM" id="MobiDB-lite"/>
    </source>
</evidence>
<accession>A0AAW0C5H5</accession>
<proteinExistence type="predicted"/>
<protein>
    <submittedName>
        <fullName evidence="2">Uncharacterized protein</fullName>
    </submittedName>
</protein>
<dbReference type="AlphaFoldDB" id="A0AAW0C5H5"/>
<feature type="compositionally biased region" description="Acidic residues" evidence="1">
    <location>
        <begin position="149"/>
        <end position="165"/>
    </location>
</feature>
<reference evidence="2 3" key="1">
    <citation type="journal article" date="2024" name="J Genomics">
        <title>Draft genome sequencing and assembly of Favolaschia claudopus CIRM-BRFM 2984 isolated from oak limbs.</title>
        <authorList>
            <person name="Navarro D."/>
            <person name="Drula E."/>
            <person name="Chaduli D."/>
            <person name="Cazenave R."/>
            <person name="Ahrendt S."/>
            <person name="Wang J."/>
            <person name="Lipzen A."/>
            <person name="Daum C."/>
            <person name="Barry K."/>
            <person name="Grigoriev I.V."/>
            <person name="Favel A."/>
            <person name="Rosso M.N."/>
            <person name="Martin F."/>
        </authorList>
    </citation>
    <scope>NUCLEOTIDE SEQUENCE [LARGE SCALE GENOMIC DNA]</scope>
    <source>
        <strain evidence="2 3">CIRM-BRFM 2984</strain>
    </source>
</reference>
<keyword evidence="3" id="KW-1185">Reference proteome</keyword>
<gene>
    <name evidence="2" type="ORF">R3P38DRAFT_2518985</name>
</gene>
<dbReference type="EMBL" id="JAWWNJ010000021">
    <property type="protein sequence ID" value="KAK7034268.1"/>
    <property type="molecule type" value="Genomic_DNA"/>
</dbReference>
<feature type="compositionally biased region" description="Acidic residues" evidence="1">
    <location>
        <begin position="193"/>
        <end position="214"/>
    </location>
</feature>
<evidence type="ECO:0000313" key="3">
    <source>
        <dbReference type="Proteomes" id="UP001362999"/>
    </source>
</evidence>
<name>A0AAW0C5H5_9AGAR</name>
<organism evidence="2 3">
    <name type="scientific">Favolaschia claudopus</name>
    <dbReference type="NCBI Taxonomy" id="2862362"/>
    <lineage>
        <taxon>Eukaryota</taxon>
        <taxon>Fungi</taxon>
        <taxon>Dikarya</taxon>
        <taxon>Basidiomycota</taxon>
        <taxon>Agaricomycotina</taxon>
        <taxon>Agaricomycetes</taxon>
        <taxon>Agaricomycetidae</taxon>
        <taxon>Agaricales</taxon>
        <taxon>Marasmiineae</taxon>
        <taxon>Mycenaceae</taxon>
        <taxon>Favolaschia</taxon>
    </lineage>
</organism>
<feature type="region of interest" description="Disordered" evidence="1">
    <location>
        <begin position="134"/>
        <end position="214"/>
    </location>
</feature>
<evidence type="ECO:0000313" key="2">
    <source>
        <dbReference type="EMBL" id="KAK7034268.1"/>
    </source>
</evidence>
<sequence>MDRGKDLYFDDHVGPLRQASVGWVWEAYSLLNNKEIIKKAFRLCKVREWDLSFECLTSVKIRARLRKEEEENTPFWQELQTNSKEKIHQDLPSDDEAVAEDILPEIEAEENPDDSEISPRAVLADVSKRRRGRVARKADGGLRSTTQADDLDAEAEPAEEAEGGTDGERETRGKRKTRPNQRYLGWIRHLDDVDSDVEEEDLDDEFVPDGGDDE</sequence>
<comment type="caution">
    <text evidence="2">The sequence shown here is derived from an EMBL/GenBank/DDBJ whole genome shotgun (WGS) entry which is preliminary data.</text>
</comment>